<dbReference type="PANTHER" id="PTHR46455:SF5">
    <property type="entry name" value="SET AND MYND DOMAIN CONTAINING, ARTHROPOD-SPECIFIC, MEMBER 4, ISOFORM A"/>
    <property type="match status" value="1"/>
</dbReference>
<dbReference type="Gene3D" id="1.25.40.10">
    <property type="entry name" value="Tetratricopeptide repeat domain"/>
    <property type="match status" value="1"/>
</dbReference>
<dbReference type="Pfam" id="PF00856">
    <property type="entry name" value="SET"/>
    <property type="match status" value="1"/>
</dbReference>
<accession>A0A7S1I5P6</accession>
<keyword evidence="2 4" id="KW-0863">Zinc-finger</keyword>
<evidence type="ECO:0000256" key="2">
    <source>
        <dbReference type="ARBA" id="ARBA00022771"/>
    </source>
</evidence>
<evidence type="ECO:0000256" key="3">
    <source>
        <dbReference type="ARBA" id="ARBA00022833"/>
    </source>
</evidence>
<evidence type="ECO:0000256" key="4">
    <source>
        <dbReference type="PROSITE-ProRule" id="PRU00134"/>
    </source>
</evidence>
<dbReference type="PROSITE" id="PS01360">
    <property type="entry name" value="ZF_MYND_1"/>
    <property type="match status" value="1"/>
</dbReference>
<organism evidence="7">
    <name type="scientific">Eutreptiella gymnastica</name>
    <dbReference type="NCBI Taxonomy" id="73025"/>
    <lineage>
        <taxon>Eukaryota</taxon>
        <taxon>Discoba</taxon>
        <taxon>Euglenozoa</taxon>
        <taxon>Euglenida</taxon>
        <taxon>Spirocuta</taxon>
        <taxon>Euglenophyceae</taxon>
        <taxon>Eutreptiales</taxon>
        <taxon>Eutreptiaceae</taxon>
        <taxon>Eutreptiella</taxon>
    </lineage>
</organism>
<evidence type="ECO:0000259" key="5">
    <source>
        <dbReference type="PROSITE" id="PS50280"/>
    </source>
</evidence>
<evidence type="ECO:0008006" key="8">
    <source>
        <dbReference type="Google" id="ProtNLM"/>
    </source>
</evidence>
<dbReference type="InterPro" id="IPR053010">
    <property type="entry name" value="SET_SmydA-8"/>
</dbReference>
<dbReference type="AlphaFoldDB" id="A0A7S1I5P6"/>
<dbReference type="CDD" id="cd20071">
    <property type="entry name" value="SET_SMYD"/>
    <property type="match status" value="1"/>
</dbReference>
<gene>
    <name evidence="7" type="ORF">EGYM00392_LOCUS12716</name>
</gene>
<keyword evidence="1" id="KW-0479">Metal-binding</keyword>
<reference evidence="7" key="1">
    <citation type="submission" date="2021-01" db="EMBL/GenBank/DDBJ databases">
        <authorList>
            <person name="Corre E."/>
            <person name="Pelletier E."/>
            <person name="Niang G."/>
            <person name="Scheremetjew M."/>
            <person name="Finn R."/>
            <person name="Kale V."/>
            <person name="Holt S."/>
            <person name="Cochrane G."/>
            <person name="Meng A."/>
            <person name="Brown T."/>
            <person name="Cohen L."/>
        </authorList>
    </citation>
    <scope>NUCLEOTIDE SEQUENCE</scope>
    <source>
        <strain evidence="7">NIES-381</strain>
    </source>
</reference>
<dbReference type="GO" id="GO:0008270">
    <property type="term" value="F:zinc ion binding"/>
    <property type="evidence" value="ECO:0007669"/>
    <property type="project" value="UniProtKB-KW"/>
</dbReference>
<dbReference type="Gene3D" id="2.170.270.10">
    <property type="entry name" value="SET domain"/>
    <property type="match status" value="1"/>
</dbReference>
<sequence length="470" mass="52116">MNGECAACGAKATLRCSQCKGPYYCSTTCQKTDWKAHKRVCQVPEPVHCCFRVETCETKGKYLVATSGIAIGDLIIDDQAILVVHHTGDLLSSRMAKVLQEVPHFVGSSRGTRTFILVVMYFLDAALKWQAAGNERSTGGPWQVFDLYCPLDKLSTIETEEMASLAATVHGTMLKSGCPNIISPEQMLQLVVIYRDNSLDGPDGTYSSLFATACRAEHNCSPNAYHYLHTSSRVTIRAIAPIKSGSSISIAYIPYYLPHFDRQRALREHYYFECRCHTCVHGLDLARAFVCAHCTGVAHPVGSGGWMCCKCSRGVTTHVMTACRQAEAKLMQQLDVDDEVDIIATLDERLLHPTHYLMYRALVRRVRQEVAFGHYSTVILLSDYLIQGAAQVCGPYSEPLYSNYCLLGRASAAMERPDDAQRCFQRALNIAAVSCGPDSQRHKDVLEELERLNPVPQAPIADSWEDEADP</sequence>
<evidence type="ECO:0000259" key="6">
    <source>
        <dbReference type="PROSITE" id="PS50865"/>
    </source>
</evidence>
<dbReference type="PANTHER" id="PTHR46455">
    <property type="entry name" value="SET AND MYND DOMAIN CONTAINING, ARTHROPOD-SPECIFIC, MEMBER 4, ISOFORM A"/>
    <property type="match status" value="1"/>
</dbReference>
<dbReference type="InterPro" id="IPR002893">
    <property type="entry name" value="Znf_MYND"/>
</dbReference>
<dbReference type="PROSITE" id="PS50280">
    <property type="entry name" value="SET"/>
    <property type="match status" value="1"/>
</dbReference>
<dbReference type="PROSITE" id="PS50865">
    <property type="entry name" value="ZF_MYND_2"/>
    <property type="match status" value="1"/>
</dbReference>
<keyword evidence="3" id="KW-0862">Zinc</keyword>
<dbReference type="Gene3D" id="6.10.140.2220">
    <property type="match status" value="1"/>
</dbReference>
<dbReference type="InterPro" id="IPR001214">
    <property type="entry name" value="SET_dom"/>
</dbReference>
<evidence type="ECO:0000256" key="1">
    <source>
        <dbReference type="ARBA" id="ARBA00022723"/>
    </source>
</evidence>
<evidence type="ECO:0000313" key="7">
    <source>
        <dbReference type="EMBL" id="CAD9001635.1"/>
    </source>
</evidence>
<feature type="domain" description="SET" evidence="5">
    <location>
        <begin position="51"/>
        <end position="253"/>
    </location>
</feature>
<dbReference type="SUPFAM" id="SSF82199">
    <property type="entry name" value="SET domain"/>
    <property type="match status" value="1"/>
</dbReference>
<dbReference type="Pfam" id="PF01753">
    <property type="entry name" value="zf-MYND"/>
    <property type="match status" value="1"/>
</dbReference>
<dbReference type="InterPro" id="IPR046341">
    <property type="entry name" value="SET_dom_sf"/>
</dbReference>
<dbReference type="EMBL" id="HBGA01035013">
    <property type="protein sequence ID" value="CAD9001635.1"/>
    <property type="molecule type" value="Transcribed_RNA"/>
</dbReference>
<dbReference type="InterPro" id="IPR011990">
    <property type="entry name" value="TPR-like_helical_dom_sf"/>
</dbReference>
<protein>
    <recommendedName>
        <fullName evidence="8">MYND-type domain-containing protein</fullName>
    </recommendedName>
</protein>
<feature type="domain" description="MYND-type" evidence="6">
    <location>
        <begin position="5"/>
        <end position="41"/>
    </location>
</feature>
<name>A0A7S1I5P6_9EUGL</name>
<proteinExistence type="predicted"/>